<organism evidence="1 2">
    <name type="scientific">Variovorax ginsengisoli</name>
    <dbReference type="NCBI Taxonomy" id="363844"/>
    <lineage>
        <taxon>Bacteria</taxon>
        <taxon>Pseudomonadati</taxon>
        <taxon>Pseudomonadota</taxon>
        <taxon>Betaproteobacteria</taxon>
        <taxon>Burkholderiales</taxon>
        <taxon>Comamonadaceae</taxon>
        <taxon>Variovorax</taxon>
    </lineage>
</organism>
<evidence type="ECO:0000313" key="1">
    <source>
        <dbReference type="EMBL" id="MDO1537959.1"/>
    </source>
</evidence>
<keyword evidence="2" id="KW-1185">Reference proteome</keyword>
<sequence length="152" mass="17203">MAPTEIPFEDQLLAFNARLTQWGLPPALELLNDRTQFRCTALHAFANRTVRQLCVFDRFREDRAYVRSAFLLEALCRLTAENGEFVCDDCRIDHRLLTFGAPIVSYFGMALGPQGGPTVAILCHFDVEHRALKPCELAFLRAVAPLLLEHLD</sequence>
<dbReference type="RefSeq" id="WP_301816371.1">
    <property type="nucleotide sequence ID" value="NZ_JAUJZH010000055.1"/>
</dbReference>
<evidence type="ECO:0000313" key="2">
    <source>
        <dbReference type="Proteomes" id="UP001169027"/>
    </source>
</evidence>
<accession>A0ABT8SGE3</accession>
<gene>
    <name evidence="1" type="ORF">Q2T77_37615</name>
</gene>
<dbReference type="SUPFAM" id="SSF55781">
    <property type="entry name" value="GAF domain-like"/>
    <property type="match status" value="1"/>
</dbReference>
<evidence type="ECO:0008006" key="3">
    <source>
        <dbReference type="Google" id="ProtNLM"/>
    </source>
</evidence>
<protein>
    <recommendedName>
        <fullName evidence="3">GAF domain-containing protein</fullName>
    </recommendedName>
</protein>
<name>A0ABT8SGE3_9BURK</name>
<proteinExistence type="predicted"/>
<comment type="caution">
    <text evidence="1">The sequence shown here is derived from an EMBL/GenBank/DDBJ whole genome shotgun (WGS) entry which is preliminary data.</text>
</comment>
<reference evidence="1" key="1">
    <citation type="submission" date="2023-06" db="EMBL/GenBank/DDBJ databases">
        <authorList>
            <person name="Jiang Y."/>
            <person name="Liu Q."/>
        </authorList>
    </citation>
    <scope>NUCLEOTIDE SEQUENCE</scope>
    <source>
        <strain evidence="1">CGMCC 1.12090</strain>
    </source>
</reference>
<dbReference type="Proteomes" id="UP001169027">
    <property type="component" value="Unassembled WGS sequence"/>
</dbReference>
<dbReference type="EMBL" id="JAUKVY010000055">
    <property type="protein sequence ID" value="MDO1537959.1"/>
    <property type="molecule type" value="Genomic_DNA"/>
</dbReference>